<organism evidence="2 3">
    <name type="scientific">Datura stramonium</name>
    <name type="common">Jimsonweed</name>
    <name type="synonym">Common thornapple</name>
    <dbReference type="NCBI Taxonomy" id="4076"/>
    <lineage>
        <taxon>Eukaryota</taxon>
        <taxon>Viridiplantae</taxon>
        <taxon>Streptophyta</taxon>
        <taxon>Embryophyta</taxon>
        <taxon>Tracheophyta</taxon>
        <taxon>Spermatophyta</taxon>
        <taxon>Magnoliopsida</taxon>
        <taxon>eudicotyledons</taxon>
        <taxon>Gunneridae</taxon>
        <taxon>Pentapetalae</taxon>
        <taxon>asterids</taxon>
        <taxon>lamiids</taxon>
        <taxon>Solanales</taxon>
        <taxon>Solanaceae</taxon>
        <taxon>Solanoideae</taxon>
        <taxon>Datureae</taxon>
        <taxon>Datura</taxon>
    </lineage>
</organism>
<dbReference type="Proteomes" id="UP000823775">
    <property type="component" value="Unassembled WGS sequence"/>
</dbReference>
<gene>
    <name evidence="2" type="ORF">HAX54_023734</name>
</gene>
<evidence type="ECO:0000313" key="3">
    <source>
        <dbReference type="Proteomes" id="UP000823775"/>
    </source>
</evidence>
<evidence type="ECO:0000313" key="2">
    <source>
        <dbReference type="EMBL" id="MCD9639304.1"/>
    </source>
</evidence>
<feature type="compositionally biased region" description="Basic and acidic residues" evidence="1">
    <location>
        <begin position="80"/>
        <end position="91"/>
    </location>
</feature>
<reference evidence="2 3" key="1">
    <citation type="journal article" date="2021" name="BMC Genomics">
        <title>Datura genome reveals duplications of psychoactive alkaloid biosynthetic genes and high mutation rate following tissue culture.</title>
        <authorList>
            <person name="Rajewski A."/>
            <person name="Carter-House D."/>
            <person name="Stajich J."/>
            <person name="Litt A."/>
        </authorList>
    </citation>
    <scope>NUCLEOTIDE SEQUENCE [LARGE SCALE GENOMIC DNA]</scope>
    <source>
        <strain evidence="2">AR-01</strain>
    </source>
</reference>
<proteinExistence type="predicted"/>
<sequence>MKDEFHRFQFKTMRKCKGEKNKQRLFHTPSKTGEAGEQFAERRKSGISGDGTEEGDGEALEERPAGEGVGISGTTKRKGGREVRWGREVYR</sequence>
<evidence type="ECO:0000256" key="1">
    <source>
        <dbReference type="SAM" id="MobiDB-lite"/>
    </source>
</evidence>
<keyword evidence="3" id="KW-1185">Reference proteome</keyword>
<accession>A0ABS8UXY5</accession>
<dbReference type="EMBL" id="JACEIK010002888">
    <property type="protein sequence ID" value="MCD9639304.1"/>
    <property type="molecule type" value="Genomic_DNA"/>
</dbReference>
<name>A0ABS8UXY5_DATST</name>
<protein>
    <submittedName>
        <fullName evidence="2">Uncharacterized protein</fullName>
    </submittedName>
</protein>
<feature type="region of interest" description="Disordered" evidence="1">
    <location>
        <begin position="16"/>
        <end position="91"/>
    </location>
</feature>
<comment type="caution">
    <text evidence="2">The sequence shown here is derived from an EMBL/GenBank/DDBJ whole genome shotgun (WGS) entry which is preliminary data.</text>
</comment>